<dbReference type="InterPro" id="IPR027417">
    <property type="entry name" value="P-loop_NTPase"/>
</dbReference>
<dbReference type="InterPro" id="IPR050093">
    <property type="entry name" value="ABC_SmlMolc_Importer"/>
</dbReference>
<comment type="subunit">
    <text evidence="7">The complex is composed of two ATP-binding proteins (PotA), two transmembrane proteins (PotB and PotC) and a solute-binding protein (PotD).</text>
</comment>
<evidence type="ECO:0000256" key="5">
    <source>
        <dbReference type="ARBA" id="ARBA00022967"/>
    </source>
</evidence>
<dbReference type="Proteomes" id="UP001272097">
    <property type="component" value="Unassembled WGS sequence"/>
</dbReference>
<dbReference type="InterPro" id="IPR005893">
    <property type="entry name" value="PotA-like"/>
</dbReference>
<keyword evidence="1 7" id="KW-0813">Transport</keyword>
<evidence type="ECO:0000313" key="10">
    <source>
        <dbReference type="Proteomes" id="UP001272097"/>
    </source>
</evidence>
<dbReference type="PANTHER" id="PTHR42781">
    <property type="entry name" value="SPERMIDINE/PUTRESCINE IMPORT ATP-BINDING PROTEIN POTA"/>
    <property type="match status" value="1"/>
</dbReference>
<dbReference type="SMART" id="SM00382">
    <property type="entry name" value="AAA"/>
    <property type="match status" value="1"/>
</dbReference>
<dbReference type="PROSITE" id="PS00211">
    <property type="entry name" value="ABC_TRANSPORTER_1"/>
    <property type="match status" value="1"/>
</dbReference>
<keyword evidence="10" id="KW-1185">Reference proteome</keyword>
<keyword evidence="6 7" id="KW-0472">Membrane</keyword>
<organism evidence="9 10">
    <name type="scientific">Mesorhizobium australafricanum</name>
    <dbReference type="NCBI Taxonomy" id="3072311"/>
    <lineage>
        <taxon>Bacteria</taxon>
        <taxon>Pseudomonadati</taxon>
        <taxon>Pseudomonadota</taxon>
        <taxon>Alphaproteobacteria</taxon>
        <taxon>Hyphomicrobiales</taxon>
        <taxon>Phyllobacteriaceae</taxon>
        <taxon>Mesorhizobium</taxon>
    </lineage>
</organism>
<evidence type="ECO:0000256" key="6">
    <source>
        <dbReference type="ARBA" id="ARBA00023136"/>
    </source>
</evidence>
<dbReference type="InterPro" id="IPR013611">
    <property type="entry name" value="Transp-assoc_OB_typ2"/>
</dbReference>
<dbReference type="EC" id="7.6.2.11" evidence="7"/>
<proteinExistence type="inferred from homology"/>
<dbReference type="InterPro" id="IPR003593">
    <property type="entry name" value="AAA+_ATPase"/>
</dbReference>
<keyword evidence="4 7" id="KW-0067">ATP-binding</keyword>
<keyword evidence="3 7" id="KW-0547">Nucleotide-binding</keyword>
<dbReference type="EMBL" id="JAVIIS010000023">
    <property type="protein sequence ID" value="MDX8441311.1"/>
    <property type="molecule type" value="Genomic_DNA"/>
</dbReference>
<dbReference type="PROSITE" id="PS50893">
    <property type="entry name" value="ABC_TRANSPORTER_2"/>
    <property type="match status" value="1"/>
</dbReference>
<reference evidence="9 10" key="1">
    <citation type="submission" date="2023-08" db="EMBL/GenBank/DDBJ databases">
        <title>Implementing the SeqCode for naming new Mesorhizobium species isolated from Vachellia karroo root nodules.</title>
        <authorList>
            <person name="Van Lill M."/>
        </authorList>
    </citation>
    <scope>NUCLEOTIDE SEQUENCE [LARGE SCALE GENOMIC DNA]</scope>
    <source>
        <strain evidence="9 10">VK3E</strain>
    </source>
</reference>
<dbReference type="Pfam" id="PF08402">
    <property type="entry name" value="TOBE_2"/>
    <property type="match status" value="1"/>
</dbReference>
<evidence type="ECO:0000256" key="2">
    <source>
        <dbReference type="ARBA" id="ARBA00022475"/>
    </source>
</evidence>
<evidence type="ECO:0000313" key="9">
    <source>
        <dbReference type="EMBL" id="MDX8441311.1"/>
    </source>
</evidence>
<dbReference type="Gene3D" id="2.40.50.140">
    <property type="entry name" value="Nucleic acid-binding proteins"/>
    <property type="match status" value="1"/>
</dbReference>
<comment type="caution">
    <text evidence="9">The sequence shown here is derived from an EMBL/GenBank/DDBJ whole genome shotgun (WGS) entry which is preliminary data.</text>
</comment>
<evidence type="ECO:0000256" key="1">
    <source>
        <dbReference type="ARBA" id="ARBA00022448"/>
    </source>
</evidence>
<feature type="domain" description="ABC transporter" evidence="8">
    <location>
        <begin position="28"/>
        <end position="259"/>
    </location>
</feature>
<dbReference type="InterPro" id="IPR008995">
    <property type="entry name" value="Mo/tungstate-bd_C_term_dom"/>
</dbReference>
<dbReference type="NCBIfam" id="TIGR01187">
    <property type="entry name" value="potA"/>
    <property type="match status" value="1"/>
</dbReference>
<dbReference type="Gene3D" id="2.40.50.100">
    <property type="match status" value="1"/>
</dbReference>
<evidence type="ECO:0000256" key="3">
    <source>
        <dbReference type="ARBA" id="ARBA00022741"/>
    </source>
</evidence>
<dbReference type="Pfam" id="PF00005">
    <property type="entry name" value="ABC_tran"/>
    <property type="match status" value="1"/>
</dbReference>
<comment type="catalytic activity">
    <reaction evidence="7">
        <text>ATP + H2O + polyamine-[polyamine-binding protein]Side 1 = ADP + phosphate + polyamineSide 2 + [polyamine-binding protein]Side 1.</text>
        <dbReference type="EC" id="7.6.2.11"/>
    </reaction>
</comment>
<evidence type="ECO:0000256" key="4">
    <source>
        <dbReference type="ARBA" id="ARBA00022840"/>
    </source>
</evidence>
<comment type="function">
    <text evidence="7">Part of the ABC transporter complex PotABCD involved in spermidine/putrescine import. Responsible for energy coupling to the transport system.</text>
</comment>
<gene>
    <name evidence="7" type="primary">potA</name>
    <name evidence="9" type="ORF">RFM51_17095</name>
</gene>
<sequence>MSASQAFAPTGGASTARSAQASAAQGFVEFADVEKSYDGRSFAVTRMNLTVARGEFLTLLGPSGSGKTTTLNMLAGFERPTHGTITLEGQPVDRLPPYQRNIGMVFQNYALFPHMTVEENVAFPLSVRQVSKADIAARVARALDMVRLRQFGDRRPTQLSGGQQQRVALARALVFQPSLVLMDEPLGALDKKLREHMQLEIKQIHTMLGVTIVYVTHDQSEALTMSDRVAVFNQGGIAQLGSPDDLYNTPQSSFVASFIGENNTLEGVVDRVSGEQCHVRLNGGGEITALAVGVSEGSTCHVAVRPERLSLSAAASGGNALPATVDGRIYLGDHLRLLARLANDQLLTVKVGPEATMANGETVTVSCAPNDCRAFPADAGTSGAIPKQGKTK</sequence>
<name>A0ABU4WZ32_9HYPH</name>
<dbReference type="RefSeq" id="WP_320215267.1">
    <property type="nucleotide sequence ID" value="NZ_JAVIIS010000023.1"/>
</dbReference>
<keyword evidence="2 7" id="KW-1003">Cell membrane</keyword>
<dbReference type="PANTHER" id="PTHR42781:SF6">
    <property type="entry name" value="SPERMIDINE_PUTRESCINE IMPORT ATP-BINDING PROTEIN POTA"/>
    <property type="match status" value="1"/>
</dbReference>
<evidence type="ECO:0000259" key="8">
    <source>
        <dbReference type="PROSITE" id="PS50893"/>
    </source>
</evidence>
<dbReference type="InterPro" id="IPR003439">
    <property type="entry name" value="ABC_transporter-like_ATP-bd"/>
</dbReference>
<dbReference type="SUPFAM" id="SSF50331">
    <property type="entry name" value="MOP-like"/>
    <property type="match status" value="1"/>
</dbReference>
<dbReference type="InterPro" id="IPR017871">
    <property type="entry name" value="ABC_transporter-like_CS"/>
</dbReference>
<dbReference type="SUPFAM" id="SSF52540">
    <property type="entry name" value="P-loop containing nucleoside triphosphate hydrolases"/>
    <property type="match status" value="1"/>
</dbReference>
<accession>A0ABU4WZ32</accession>
<dbReference type="Gene3D" id="3.40.50.300">
    <property type="entry name" value="P-loop containing nucleotide triphosphate hydrolases"/>
    <property type="match status" value="1"/>
</dbReference>
<keyword evidence="5 7" id="KW-1278">Translocase</keyword>
<dbReference type="InterPro" id="IPR012340">
    <property type="entry name" value="NA-bd_OB-fold"/>
</dbReference>
<dbReference type="GO" id="GO:0005524">
    <property type="term" value="F:ATP binding"/>
    <property type="evidence" value="ECO:0007669"/>
    <property type="project" value="UniProtKB-KW"/>
</dbReference>
<evidence type="ECO:0000256" key="7">
    <source>
        <dbReference type="RuleBase" id="RU364083"/>
    </source>
</evidence>
<protein>
    <recommendedName>
        <fullName evidence="7">Spermidine/putrescine import ATP-binding protein PotA</fullName>
        <ecNumber evidence="7">7.6.2.11</ecNumber>
    </recommendedName>
</protein>
<comment type="similarity">
    <text evidence="7">Belongs to the ABC transporter superfamily. Spermidine/putrescine importer (TC 3.A.1.11.1) family.</text>
</comment>